<accession>A0ABY9T0C2</accession>
<gene>
    <name evidence="1" type="ORF">RGB73_22455</name>
</gene>
<name>A0ABY9T0C2_BREBE</name>
<protein>
    <submittedName>
        <fullName evidence="1">DUF2642 domain-containing protein</fullName>
    </submittedName>
</protein>
<organism evidence="1 2">
    <name type="scientific">Brevibacillus brevis</name>
    <name type="common">Bacillus brevis</name>
    <dbReference type="NCBI Taxonomy" id="1393"/>
    <lineage>
        <taxon>Bacteria</taxon>
        <taxon>Bacillati</taxon>
        <taxon>Bacillota</taxon>
        <taxon>Bacilli</taxon>
        <taxon>Bacillales</taxon>
        <taxon>Paenibacillaceae</taxon>
        <taxon>Brevibacillus</taxon>
    </lineage>
</organism>
<reference evidence="1 2" key="1">
    <citation type="submission" date="2023-09" db="EMBL/GenBank/DDBJ databases">
        <title>Complete Genome and Methylome dissection of Bacillus brevis NEB573 original source of BbsI restriction endonuclease.</title>
        <authorList>
            <person name="Fomenkov A."/>
            <person name="Roberts R.D."/>
        </authorList>
    </citation>
    <scope>NUCLEOTIDE SEQUENCE [LARGE SCALE GENOMIC DNA]</scope>
    <source>
        <strain evidence="1 2">NEB573</strain>
    </source>
</reference>
<dbReference type="Proteomes" id="UP001256827">
    <property type="component" value="Chromosome"/>
</dbReference>
<sequence>MWLIVNEKELKAYFEGLKKLVRGSDRPNPPQDSDCPAEPEIRKVLLRYINQPVVIGTDAGNVSGILQEVGADYAQIAESAGTRVVIPFTQINFVHTT</sequence>
<dbReference type="RefSeq" id="WP_310764943.1">
    <property type="nucleotide sequence ID" value="NZ_CP134050.1"/>
</dbReference>
<evidence type="ECO:0000313" key="2">
    <source>
        <dbReference type="Proteomes" id="UP001256827"/>
    </source>
</evidence>
<evidence type="ECO:0000313" key="1">
    <source>
        <dbReference type="EMBL" id="WNC13436.1"/>
    </source>
</evidence>
<dbReference type="EMBL" id="CP134050">
    <property type="protein sequence ID" value="WNC13436.1"/>
    <property type="molecule type" value="Genomic_DNA"/>
</dbReference>
<keyword evidence="2" id="KW-1185">Reference proteome</keyword>
<proteinExistence type="predicted"/>